<evidence type="ECO:0000313" key="3">
    <source>
        <dbReference type="Proteomes" id="UP000530186"/>
    </source>
</evidence>
<feature type="compositionally biased region" description="Polar residues" evidence="1">
    <location>
        <begin position="34"/>
        <end position="48"/>
    </location>
</feature>
<accession>A0A7V8N300</accession>
<proteinExistence type="predicted"/>
<keyword evidence="3" id="KW-1185">Reference proteome</keyword>
<gene>
    <name evidence="2" type="ORF">HZR21_11520</name>
</gene>
<protein>
    <submittedName>
        <fullName evidence="2">Uncharacterized protein</fullName>
    </submittedName>
</protein>
<reference evidence="2 3" key="1">
    <citation type="submission" date="2020-07" db="EMBL/GenBank/DDBJ databases">
        <authorList>
            <person name="Hilgarth M."/>
            <person name="Werum V."/>
            <person name="Vogel R.F."/>
        </authorList>
    </citation>
    <scope>NUCLEOTIDE SEQUENCE [LARGE SCALE GENOMIC DNA]</scope>
    <source>
        <strain evidence="2 3">DSM 28961</strain>
    </source>
</reference>
<comment type="caution">
    <text evidence="2">The sequence shown here is derived from an EMBL/GenBank/DDBJ whole genome shotgun (WGS) entry which is preliminary data.</text>
</comment>
<dbReference type="Proteomes" id="UP000530186">
    <property type="component" value="Unassembled WGS sequence"/>
</dbReference>
<dbReference type="GeneID" id="303196141"/>
<feature type="region of interest" description="Disordered" evidence="1">
    <location>
        <begin position="31"/>
        <end position="56"/>
    </location>
</feature>
<dbReference type="AlphaFoldDB" id="A0A7V8N300"/>
<organism evidence="2 3">
    <name type="scientific">Pseudolactococcus laudensis</name>
    <dbReference type="NCBI Taxonomy" id="1494461"/>
    <lineage>
        <taxon>Bacteria</taxon>
        <taxon>Bacillati</taxon>
        <taxon>Bacillota</taxon>
        <taxon>Bacilli</taxon>
        <taxon>Lactobacillales</taxon>
        <taxon>Streptococcaceae</taxon>
        <taxon>Pseudolactococcus</taxon>
    </lineage>
</organism>
<evidence type="ECO:0000256" key="1">
    <source>
        <dbReference type="SAM" id="MobiDB-lite"/>
    </source>
</evidence>
<sequence length="56" mass="6167">MLELSKSFANLDVNPRLLDFSKSLPNLNVDPTLLDSSKSLANNKTSNKSVEKDDSD</sequence>
<dbReference type="EMBL" id="JACBNY010000068">
    <property type="protein sequence ID" value="MBA0017694.1"/>
    <property type="molecule type" value="Genomic_DNA"/>
</dbReference>
<dbReference type="RefSeq" id="WP_180747717.1">
    <property type="nucleotide sequence ID" value="NZ_CBCRWQ010000059.1"/>
</dbReference>
<name>A0A7V8N300_9LACT</name>
<evidence type="ECO:0000313" key="2">
    <source>
        <dbReference type="EMBL" id="MBA0017694.1"/>
    </source>
</evidence>